<dbReference type="PRINTS" id="PR00038">
    <property type="entry name" value="HTHLUXR"/>
</dbReference>
<reference evidence="4 5" key="1">
    <citation type="submission" date="2024-06" db="EMBL/GenBank/DDBJ databases">
        <title>The Natural Products Discovery Center: Release of the First 8490 Sequenced Strains for Exploring Actinobacteria Biosynthetic Diversity.</title>
        <authorList>
            <person name="Kalkreuter E."/>
            <person name="Kautsar S.A."/>
            <person name="Yang D."/>
            <person name="Bader C.D."/>
            <person name="Teijaro C.N."/>
            <person name="Fluegel L."/>
            <person name="Davis C.M."/>
            <person name="Simpson J.R."/>
            <person name="Lauterbach L."/>
            <person name="Steele A.D."/>
            <person name="Gui C."/>
            <person name="Meng S."/>
            <person name="Li G."/>
            <person name="Viehrig K."/>
            <person name="Ye F."/>
            <person name="Su P."/>
            <person name="Kiefer A.F."/>
            <person name="Nichols A."/>
            <person name="Cepeda A.J."/>
            <person name="Yan W."/>
            <person name="Fan B."/>
            <person name="Jiang Y."/>
            <person name="Adhikari A."/>
            <person name="Zheng C.-J."/>
            <person name="Schuster L."/>
            <person name="Cowan T.M."/>
            <person name="Smanski M.J."/>
            <person name="Chevrette M.G."/>
            <person name="De Carvalho L.P.S."/>
            <person name="Shen B."/>
        </authorList>
    </citation>
    <scope>NUCLEOTIDE SEQUENCE [LARGE SCALE GENOMIC DNA]</scope>
    <source>
        <strain evidence="4 5">NPDC000634</strain>
    </source>
</reference>
<proteinExistence type="predicted"/>
<organism evidence="4 5">
    <name type="scientific">Streptomyces carpinensis</name>
    <dbReference type="NCBI Taxonomy" id="66369"/>
    <lineage>
        <taxon>Bacteria</taxon>
        <taxon>Bacillati</taxon>
        <taxon>Actinomycetota</taxon>
        <taxon>Actinomycetes</taxon>
        <taxon>Kitasatosporales</taxon>
        <taxon>Streptomycetaceae</taxon>
        <taxon>Streptomyces</taxon>
    </lineage>
</organism>
<sequence length="863" mass="92401">MDLLEREAVLRDLTGHLQVAVGGLGRMALVRGEAGVGKTSVVRRLAQLADPRVRVLVGACDPLATPRPMGPLMDLAPRLGRAVRTALTGALAGTCRSDEVFDCLLADLSGYPSLLVVEDVHWADEATMDLLLYLARRLPSVPALVVATYRDDEIGRNHPLTPLLGTLAGYPWVHRHDLAPLSRRAVAQLATGHAVDAEQLYHVSAGNPFIATEILAAPAETIPATVREAVAGRLAGLSAAARMVVDVLAVLGHRVSPPLLAAVLPDPEEALQEAVACGILRTNGQVSEFRHELVRQTVLEAVPAAYRLRVHRQVLTAMRSGPVAADDLALLADHAEAARDPAAVLEYAPEAAVHAAALGAHREAAAQYVRALRYADRLPPDQHTCLLEGHSQACLLASRLEEGIASRRMAVELRRAVGDRLCEGEDLRWLSCWLWPAGRTAEARQTGLDAVRVLEGLRPGRELGRAYLNLCQLSCYEHEAVAVTSAYAEKAIALGERFGDAGVVVQARFHAAAARMLCEGGGWEDCEQAVSGAMAQDLPVDAGFLALIMCWFAALQRDGDRSAAAVSRAEAYCLDRDLLFYLLCTRAWGSWGLLNRGLWGQAADCAQKVLCHPSSPPVVQALALTVLALVRARQGKAQVRPLLEQAAGLVDADCLLGTGLGWEARVEAAWLAGDHERVRAEARKGLVALAGRTHPWLSGPLACWIRRAGGVPPQVPAAEPYALELAGDWAGAAARWDALGCPYEAALARLAGDAPALHQALAAFEALGARPAVARTRAVMRTRGVRLVRRGPRAATRANPYGLTNRELDVLKLLDEGLSNAEIAARLYIAPKTAGHHVGSVLAKLGVHTRHEAARKLHHSERR</sequence>
<dbReference type="CDD" id="cd06170">
    <property type="entry name" value="LuxR_C_like"/>
    <property type="match status" value="1"/>
</dbReference>
<dbReference type="InterPro" id="IPR000792">
    <property type="entry name" value="Tscrpt_reg_LuxR_C"/>
</dbReference>
<dbReference type="PANTHER" id="PTHR16305">
    <property type="entry name" value="TESTICULAR SOLUBLE ADENYLYL CYCLASE"/>
    <property type="match status" value="1"/>
</dbReference>
<keyword evidence="1" id="KW-0547">Nucleotide-binding</keyword>
<dbReference type="InterPro" id="IPR041664">
    <property type="entry name" value="AAA_16"/>
</dbReference>
<dbReference type="EMBL" id="JBEPCU010000245">
    <property type="protein sequence ID" value="MER6978535.1"/>
    <property type="molecule type" value="Genomic_DNA"/>
</dbReference>
<dbReference type="Proteomes" id="UP001458415">
    <property type="component" value="Unassembled WGS sequence"/>
</dbReference>
<dbReference type="SUPFAM" id="SSF46894">
    <property type="entry name" value="C-terminal effector domain of the bipartite response regulators"/>
    <property type="match status" value="1"/>
</dbReference>
<dbReference type="SUPFAM" id="SSF52540">
    <property type="entry name" value="P-loop containing nucleoside triphosphate hydrolases"/>
    <property type="match status" value="1"/>
</dbReference>
<dbReference type="PROSITE" id="PS50043">
    <property type="entry name" value="HTH_LUXR_2"/>
    <property type="match status" value="1"/>
</dbReference>
<dbReference type="Pfam" id="PF13191">
    <property type="entry name" value="AAA_16"/>
    <property type="match status" value="1"/>
</dbReference>
<keyword evidence="5" id="KW-1185">Reference proteome</keyword>
<comment type="caution">
    <text evidence="4">The sequence shown here is derived from an EMBL/GenBank/DDBJ whole genome shotgun (WGS) entry which is preliminary data.</text>
</comment>
<dbReference type="Gene3D" id="1.10.10.10">
    <property type="entry name" value="Winged helix-like DNA-binding domain superfamily/Winged helix DNA-binding domain"/>
    <property type="match status" value="1"/>
</dbReference>
<evidence type="ECO:0000256" key="2">
    <source>
        <dbReference type="ARBA" id="ARBA00022840"/>
    </source>
</evidence>
<gene>
    <name evidence="4" type="ORF">ABT317_16340</name>
</gene>
<keyword evidence="2" id="KW-0067">ATP-binding</keyword>
<dbReference type="SMART" id="SM00421">
    <property type="entry name" value="HTH_LUXR"/>
    <property type="match status" value="1"/>
</dbReference>
<feature type="domain" description="HTH luxR-type" evidence="3">
    <location>
        <begin position="796"/>
        <end position="861"/>
    </location>
</feature>
<evidence type="ECO:0000259" key="3">
    <source>
        <dbReference type="PROSITE" id="PS50043"/>
    </source>
</evidence>
<accession>A0ABV1W2W6</accession>
<dbReference type="Pfam" id="PF00196">
    <property type="entry name" value="GerE"/>
    <property type="match status" value="1"/>
</dbReference>
<dbReference type="InterPro" id="IPR036388">
    <property type="entry name" value="WH-like_DNA-bd_sf"/>
</dbReference>
<evidence type="ECO:0000256" key="1">
    <source>
        <dbReference type="ARBA" id="ARBA00022741"/>
    </source>
</evidence>
<dbReference type="PANTHER" id="PTHR16305:SF35">
    <property type="entry name" value="TRANSCRIPTIONAL ACTIVATOR DOMAIN"/>
    <property type="match status" value="1"/>
</dbReference>
<evidence type="ECO:0000313" key="4">
    <source>
        <dbReference type="EMBL" id="MER6978535.1"/>
    </source>
</evidence>
<protein>
    <submittedName>
        <fullName evidence="4">AAA family ATPase</fullName>
    </submittedName>
</protein>
<dbReference type="InterPro" id="IPR027417">
    <property type="entry name" value="P-loop_NTPase"/>
</dbReference>
<dbReference type="RefSeq" id="WP_086725655.1">
    <property type="nucleotide sequence ID" value="NZ_MUBM01000098.1"/>
</dbReference>
<dbReference type="InterPro" id="IPR016032">
    <property type="entry name" value="Sig_transdc_resp-reg_C-effctor"/>
</dbReference>
<evidence type="ECO:0000313" key="5">
    <source>
        <dbReference type="Proteomes" id="UP001458415"/>
    </source>
</evidence>
<name>A0ABV1W2W6_9ACTN</name>